<evidence type="ECO:0000313" key="3">
    <source>
        <dbReference type="Proteomes" id="UP000179069"/>
    </source>
</evidence>
<evidence type="ECO:0000313" key="2">
    <source>
        <dbReference type="EMBL" id="OGY16683.1"/>
    </source>
</evidence>
<accession>A0A1G1VMU6</accession>
<gene>
    <name evidence="2" type="ORF">A2785_01855</name>
</gene>
<name>A0A1G1VMU6_9BACT</name>
<dbReference type="AlphaFoldDB" id="A0A1G1VMU6"/>
<feature type="region of interest" description="Disordered" evidence="1">
    <location>
        <begin position="66"/>
        <end position="95"/>
    </location>
</feature>
<protein>
    <submittedName>
        <fullName evidence="2">Uncharacterized protein</fullName>
    </submittedName>
</protein>
<dbReference type="Proteomes" id="UP000179069">
    <property type="component" value="Unassembled WGS sequence"/>
</dbReference>
<sequence length="95" mass="10335">MANNPDNSTTNPEVARFRALSSITDEHTRKKHAGVLPFDPQGQAIGKAETRREEIEAALGAATVRAAAADPETFTKDPEPKPDVIDVQDRSPRSR</sequence>
<dbReference type="EMBL" id="MHCI01000012">
    <property type="protein sequence ID" value="OGY16683.1"/>
    <property type="molecule type" value="Genomic_DNA"/>
</dbReference>
<evidence type="ECO:0000256" key="1">
    <source>
        <dbReference type="SAM" id="MobiDB-lite"/>
    </source>
</evidence>
<comment type="caution">
    <text evidence="2">The sequence shown here is derived from an EMBL/GenBank/DDBJ whole genome shotgun (WGS) entry which is preliminary data.</text>
</comment>
<reference evidence="2 3" key="1">
    <citation type="journal article" date="2016" name="Nat. Commun.">
        <title>Thousands of microbial genomes shed light on interconnected biogeochemical processes in an aquifer system.</title>
        <authorList>
            <person name="Anantharaman K."/>
            <person name="Brown C.T."/>
            <person name="Hug L.A."/>
            <person name="Sharon I."/>
            <person name="Castelle C.J."/>
            <person name="Probst A.J."/>
            <person name="Thomas B.C."/>
            <person name="Singh A."/>
            <person name="Wilkins M.J."/>
            <person name="Karaoz U."/>
            <person name="Brodie E.L."/>
            <person name="Williams K.H."/>
            <person name="Hubbard S.S."/>
            <person name="Banfield J.F."/>
        </authorList>
    </citation>
    <scope>NUCLEOTIDE SEQUENCE [LARGE SCALE GENOMIC DNA]</scope>
</reference>
<organism evidence="2 3">
    <name type="scientific">Candidatus Chisholmbacteria bacterium RIFCSPHIGHO2_01_FULL_49_18</name>
    <dbReference type="NCBI Taxonomy" id="1797590"/>
    <lineage>
        <taxon>Bacteria</taxon>
        <taxon>Candidatus Chisholmiibacteriota</taxon>
    </lineage>
</organism>
<feature type="compositionally biased region" description="Basic and acidic residues" evidence="1">
    <location>
        <begin position="73"/>
        <end position="95"/>
    </location>
</feature>
<proteinExistence type="predicted"/>